<dbReference type="InterPro" id="IPR000504">
    <property type="entry name" value="RRM_dom"/>
</dbReference>
<gene>
    <name evidence="5" type="ORF">J0S82_020572</name>
</gene>
<evidence type="ECO:0000256" key="1">
    <source>
        <dbReference type="ARBA" id="ARBA00022737"/>
    </source>
</evidence>
<evidence type="ECO:0000256" key="3">
    <source>
        <dbReference type="PROSITE-ProRule" id="PRU00176"/>
    </source>
</evidence>
<reference evidence="5" key="1">
    <citation type="journal article" date="2021" name="Evol. Appl.">
        <title>The genome of the Pyrenean desman and the effects of bottlenecks and inbreeding on the genomic landscape of an endangered species.</title>
        <authorList>
            <person name="Escoda L."/>
            <person name="Castresana J."/>
        </authorList>
    </citation>
    <scope>NUCLEOTIDE SEQUENCE</scope>
    <source>
        <strain evidence="5">IBE-C5619</strain>
    </source>
</reference>
<dbReference type="InterPro" id="IPR035979">
    <property type="entry name" value="RBD_domain_sf"/>
</dbReference>
<name>A0A8J6DM00_GALPY</name>
<accession>A0A8J6DM00</accession>
<evidence type="ECO:0000313" key="5">
    <source>
        <dbReference type="EMBL" id="KAG8513249.1"/>
    </source>
</evidence>
<comment type="caution">
    <text evidence="5">The sequence shown here is derived from an EMBL/GenBank/DDBJ whole genome shotgun (WGS) entry which is preliminary data.</text>
</comment>
<feature type="domain" description="RRM" evidence="4">
    <location>
        <begin position="188"/>
        <end position="255"/>
    </location>
</feature>
<keyword evidence="1" id="KW-0677">Repeat</keyword>
<evidence type="ECO:0000259" key="4">
    <source>
        <dbReference type="PROSITE" id="PS50102"/>
    </source>
</evidence>
<dbReference type="PANTHER" id="PTHR24012">
    <property type="entry name" value="RNA BINDING PROTEIN"/>
    <property type="match status" value="1"/>
</dbReference>
<dbReference type="AlphaFoldDB" id="A0A8J6DM00"/>
<dbReference type="EMBL" id="JAGFMF010011770">
    <property type="protein sequence ID" value="KAG8513249.1"/>
    <property type="molecule type" value="Genomic_DNA"/>
</dbReference>
<proteinExistence type="predicted"/>
<dbReference type="InterPro" id="IPR012677">
    <property type="entry name" value="Nucleotide-bd_a/b_plait_sf"/>
</dbReference>
<dbReference type="Gene3D" id="3.30.70.330">
    <property type="match status" value="2"/>
</dbReference>
<dbReference type="Pfam" id="PF00076">
    <property type="entry name" value="RRM_1"/>
    <property type="match status" value="1"/>
</dbReference>
<feature type="non-terminal residue" evidence="5">
    <location>
        <position position="300"/>
    </location>
</feature>
<keyword evidence="2 3" id="KW-0694">RNA-binding</keyword>
<feature type="non-terminal residue" evidence="5">
    <location>
        <position position="1"/>
    </location>
</feature>
<dbReference type="GO" id="GO:0003723">
    <property type="term" value="F:RNA binding"/>
    <property type="evidence" value="ECO:0007669"/>
    <property type="project" value="UniProtKB-UniRule"/>
</dbReference>
<evidence type="ECO:0000256" key="2">
    <source>
        <dbReference type="ARBA" id="ARBA00022884"/>
    </source>
</evidence>
<dbReference type="Proteomes" id="UP000700334">
    <property type="component" value="Unassembled WGS sequence"/>
</dbReference>
<protein>
    <submittedName>
        <fullName evidence="5">Polyadenylate-binding protein 1</fullName>
    </submittedName>
</protein>
<dbReference type="OrthoDB" id="9832807at2759"/>
<organism evidence="5 6">
    <name type="scientific">Galemys pyrenaicus</name>
    <name type="common">Iberian desman</name>
    <name type="synonym">Pyrenean desman</name>
    <dbReference type="NCBI Taxonomy" id="202257"/>
    <lineage>
        <taxon>Eukaryota</taxon>
        <taxon>Metazoa</taxon>
        <taxon>Chordata</taxon>
        <taxon>Craniata</taxon>
        <taxon>Vertebrata</taxon>
        <taxon>Euteleostomi</taxon>
        <taxon>Mammalia</taxon>
        <taxon>Eutheria</taxon>
        <taxon>Laurasiatheria</taxon>
        <taxon>Eulipotyphla</taxon>
        <taxon>Talpidae</taxon>
        <taxon>Galemys</taxon>
    </lineage>
</organism>
<evidence type="ECO:0000313" key="6">
    <source>
        <dbReference type="Proteomes" id="UP000700334"/>
    </source>
</evidence>
<dbReference type="SUPFAM" id="SSF54928">
    <property type="entry name" value="RNA-binding domain, RBD"/>
    <property type="match status" value="1"/>
</dbReference>
<keyword evidence="6" id="KW-1185">Reference proteome</keyword>
<sequence>LYGKLYQDESQVPSCPMPCLMWNIYTPDMTQTMLHPKFSLKGPDSPSAASQSGVCFGSHKIKGQDSMHHVVSACSTTSPQWKWATYLLKIWTNRGREDMNDESLKDLFGKFRLALCVKIITDENGKIERNLDFHEEAQKAVDEMNGKLPSGKQMCVGLAQKKMEGQMELEHKFEQIKQDGVTRYQGVSLLKEFSLVGIITSAKVPMEHGSRKGFGLTCFSSPEEATKAITEMNGGNVVTKDAIDGSDPRLQTRPMLSSWPRYQTSPYALCLPPIFNTMRPASSQVLGVTSTGHVASTSAH</sequence>
<dbReference type="PROSITE" id="PS50102">
    <property type="entry name" value="RRM"/>
    <property type="match status" value="1"/>
</dbReference>